<sequence>MNDIYINLYIVCQDQQVFFRKVIRIPMSTSPLASMSVMTTSKLIATYGGGASYDPQRDVIWLIGGYSDYEEEEPVNLVQYWSVQNNSANTWDGILDSSCVSGANAYNTIYQSSSLWFGAPTGLCQYQLVDDDSNTTTRLWTWPNSTSSNATAIALNTDFQDILYIVTSDHIFWIFDINAAINNLANPWDFGIFK</sequence>
<dbReference type="AlphaFoldDB" id="X6N7M8"/>
<protein>
    <submittedName>
        <fullName evidence="1">Uncharacterized protein</fullName>
    </submittedName>
</protein>
<reference evidence="1 2" key="1">
    <citation type="journal article" date="2013" name="Curr. Biol.">
        <title>The Genome of the Foraminiferan Reticulomyxa filosa.</title>
        <authorList>
            <person name="Glockner G."/>
            <person name="Hulsmann N."/>
            <person name="Schleicher M."/>
            <person name="Noegel A.A."/>
            <person name="Eichinger L."/>
            <person name="Gallinger C."/>
            <person name="Pawlowski J."/>
            <person name="Sierra R."/>
            <person name="Euteneuer U."/>
            <person name="Pillet L."/>
            <person name="Moustafa A."/>
            <person name="Platzer M."/>
            <person name="Groth M."/>
            <person name="Szafranski K."/>
            <person name="Schliwa M."/>
        </authorList>
    </citation>
    <scope>NUCLEOTIDE SEQUENCE [LARGE SCALE GENOMIC DNA]</scope>
</reference>
<evidence type="ECO:0000313" key="1">
    <source>
        <dbReference type="EMBL" id="ETO22295.1"/>
    </source>
</evidence>
<accession>X6N7M8</accession>
<keyword evidence="2" id="KW-1185">Reference proteome</keyword>
<proteinExistence type="predicted"/>
<dbReference type="Proteomes" id="UP000023152">
    <property type="component" value="Unassembled WGS sequence"/>
</dbReference>
<name>X6N7M8_RETFI</name>
<dbReference type="EMBL" id="ASPP01010855">
    <property type="protein sequence ID" value="ETO22295.1"/>
    <property type="molecule type" value="Genomic_DNA"/>
</dbReference>
<comment type="caution">
    <text evidence="1">The sequence shown here is derived from an EMBL/GenBank/DDBJ whole genome shotgun (WGS) entry which is preliminary data.</text>
</comment>
<organism evidence="1 2">
    <name type="scientific">Reticulomyxa filosa</name>
    <dbReference type="NCBI Taxonomy" id="46433"/>
    <lineage>
        <taxon>Eukaryota</taxon>
        <taxon>Sar</taxon>
        <taxon>Rhizaria</taxon>
        <taxon>Retaria</taxon>
        <taxon>Foraminifera</taxon>
        <taxon>Monothalamids</taxon>
        <taxon>Reticulomyxidae</taxon>
        <taxon>Reticulomyxa</taxon>
    </lineage>
</organism>
<evidence type="ECO:0000313" key="2">
    <source>
        <dbReference type="Proteomes" id="UP000023152"/>
    </source>
</evidence>
<gene>
    <name evidence="1" type="ORF">RFI_14903</name>
</gene>